<reference evidence="2" key="1">
    <citation type="submission" date="2020-03" db="EMBL/GenBank/DDBJ databases">
        <title>Studies in the Genomics of Life Span.</title>
        <authorList>
            <person name="Glass D."/>
        </authorList>
    </citation>
    <scope>NUCLEOTIDE SEQUENCE</scope>
    <source>
        <strain evidence="2">LTLLF</strain>
        <tissue evidence="2">Muscle</tissue>
    </source>
</reference>
<evidence type="ECO:0000313" key="2">
    <source>
        <dbReference type="EMBL" id="KAH0513953.1"/>
    </source>
</evidence>
<feature type="non-terminal residue" evidence="2">
    <location>
        <position position="1"/>
    </location>
</feature>
<evidence type="ECO:0000259" key="1">
    <source>
        <dbReference type="PROSITE" id="PS50018"/>
    </source>
</evidence>
<dbReference type="PANTHER" id="PTHR14149:SF10">
    <property type="entry name" value="RAS GTPASE-ACTIVATING-LIKE PROTEIN IQGAP3"/>
    <property type="match status" value="1"/>
</dbReference>
<dbReference type="PANTHER" id="PTHR14149">
    <property type="entry name" value="RAS GTPASE-ACTIVATING PROTEIN WITH IQ MOTIF"/>
    <property type="match status" value="1"/>
</dbReference>
<name>A0A8J6KWJ5_MICOH</name>
<dbReference type="GO" id="GO:0005096">
    <property type="term" value="F:GTPase activator activity"/>
    <property type="evidence" value="ECO:0007669"/>
    <property type="project" value="TreeGrafter"/>
</dbReference>
<dbReference type="Pfam" id="PF00616">
    <property type="entry name" value="RasGAP"/>
    <property type="match status" value="1"/>
</dbReference>
<dbReference type="Gene3D" id="1.10.506.10">
    <property type="entry name" value="GTPase Activation - p120gap, domain 1"/>
    <property type="match status" value="1"/>
</dbReference>
<accession>A0A8J6KWJ5</accession>
<dbReference type="GO" id="GO:0005938">
    <property type="term" value="C:cell cortex"/>
    <property type="evidence" value="ECO:0007669"/>
    <property type="project" value="TreeGrafter"/>
</dbReference>
<evidence type="ECO:0000313" key="3">
    <source>
        <dbReference type="Proteomes" id="UP000710432"/>
    </source>
</evidence>
<dbReference type="SUPFAM" id="SSF48350">
    <property type="entry name" value="GTPase activation domain, GAP"/>
    <property type="match status" value="1"/>
</dbReference>
<gene>
    <name evidence="2" type="ORF">LTLLF_138035</name>
</gene>
<comment type="caution">
    <text evidence="2">The sequence shown here is derived from an EMBL/GenBank/DDBJ whole genome shotgun (WGS) entry which is preliminary data.</text>
</comment>
<dbReference type="PROSITE" id="PS50018">
    <property type="entry name" value="RAS_GTPASE_ACTIV_2"/>
    <property type="match status" value="1"/>
</dbReference>
<dbReference type="Proteomes" id="UP000710432">
    <property type="component" value="Unassembled WGS sequence"/>
</dbReference>
<sequence length="500" mass="56833">VQGALEVVDDALERQSPGALLEALQDPVLALQGVRRDLADWYLEQLSSDREQKSQELGQEELFVAVEMLSAVVLINRALEARDTCAFWSSLVNPATGLAQVEEENAQRYFDALVKVRKLRATDRAFLSWNDLQAAVCEVNAQVQEETDQVLAISLINEALDQGYPEKTLSALLLPAAGLEDVSLHVAPRYHLLLVAAKRKKAKAIKEGKAAQTERVLRNPNVALRGIVPDCADSYQQALEGAVSKKRRPVHTRHPPLSVVRKFAHLLNQSQEDFSAEAELLKLQEEVVRKIRSNQQLEQDLNLMDIKIGLLVKNRITLQDVISHCKKLTKKNKEQLSDMMILDKQKGLKSLSREKRQKLEAYQHLFYLLQTQPMYLAKLIFQMPQNRTTKFMEAVVFSLYSYASNRREAYLLLQLFKTALQEEVRSKVEQPQDVVTGNPTVVRLVVRFYRNGRGQSALQEILGKVVKDVLEDRSVSIHTDPVHIYKNWINQMEAQTGQRR</sequence>
<dbReference type="InterPro" id="IPR008936">
    <property type="entry name" value="Rho_GTPase_activation_prot"/>
</dbReference>
<dbReference type="GO" id="GO:0051015">
    <property type="term" value="F:actin filament binding"/>
    <property type="evidence" value="ECO:0007669"/>
    <property type="project" value="TreeGrafter"/>
</dbReference>
<feature type="domain" description="Ras-GAP" evidence="1">
    <location>
        <begin position="394"/>
        <end position="500"/>
    </location>
</feature>
<dbReference type="GO" id="GO:1903479">
    <property type="term" value="P:mitotic actomyosin contractile ring assembly actin filament organization"/>
    <property type="evidence" value="ECO:0007669"/>
    <property type="project" value="TreeGrafter"/>
</dbReference>
<dbReference type="InterPro" id="IPR001936">
    <property type="entry name" value="RasGAP_dom"/>
</dbReference>
<organism evidence="2 3">
    <name type="scientific">Microtus ochrogaster</name>
    <name type="common">Prairie vole</name>
    <dbReference type="NCBI Taxonomy" id="79684"/>
    <lineage>
        <taxon>Eukaryota</taxon>
        <taxon>Metazoa</taxon>
        <taxon>Chordata</taxon>
        <taxon>Craniata</taxon>
        <taxon>Vertebrata</taxon>
        <taxon>Euteleostomi</taxon>
        <taxon>Mammalia</taxon>
        <taxon>Eutheria</taxon>
        <taxon>Euarchontoglires</taxon>
        <taxon>Glires</taxon>
        <taxon>Rodentia</taxon>
        <taxon>Myomorpha</taxon>
        <taxon>Muroidea</taxon>
        <taxon>Cricetidae</taxon>
        <taxon>Arvicolinae</taxon>
        <taxon>Microtus</taxon>
    </lineage>
</organism>
<proteinExistence type="predicted"/>
<dbReference type="GO" id="GO:0005516">
    <property type="term" value="F:calmodulin binding"/>
    <property type="evidence" value="ECO:0007669"/>
    <property type="project" value="TreeGrafter"/>
</dbReference>
<protein>
    <submittedName>
        <fullName evidence="2">Ras GTPase-activating-like protein IQGAP3</fullName>
    </submittedName>
</protein>
<dbReference type="EMBL" id="JAATJU010021344">
    <property type="protein sequence ID" value="KAH0513953.1"/>
    <property type="molecule type" value="Genomic_DNA"/>
</dbReference>
<dbReference type="AlphaFoldDB" id="A0A8J6KWJ5"/>